<evidence type="ECO:0000313" key="2">
    <source>
        <dbReference type="EMBL" id="TKB98548.1"/>
    </source>
</evidence>
<name>A0A4U1BZ56_9SPHI</name>
<proteinExistence type="predicted"/>
<dbReference type="OrthoDB" id="649648at2"/>
<feature type="transmembrane region" description="Helical" evidence="1">
    <location>
        <begin position="72"/>
        <end position="89"/>
    </location>
</feature>
<keyword evidence="1" id="KW-0812">Transmembrane</keyword>
<comment type="caution">
    <text evidence="2">The sequence shown here is derived from an EMBL/GenBank/DDBJ whole genome shotgun (WGS) entry which is preliminary data.</text>
</comment>
<evidence type="ECO:0000313" key="3">
    <source>
        <dbReference type="Proteomes" id="UP000308181"/>
    </source>
</evidence>
<keyword evidence="1" id="KW-0472">Membrane</keyword>
<dbReference type="Proteomes" id="UP000308181">
    <property type="component" value="Unassembled WGS sequence"/>
</dbReference>
<keyword evidence="1" id="KW-1133">Transmembrane helix</keyword>
<dbReference type="AlphaFoldDB" id="A0A4U1BZ56"/>
<dbReference type="EMBL" id="SWBP01000002">
    <property type="protein sequence ID" value="TKB98548.1"/>
    <property type="molecule type" value="Genomic_DNA"/>
</dbReference>
<keyword evidence="3" id="KW-1185">Reference proteome</keyword>
<protein>
    <submittedName>
        <fullName evidence="2">Uncharacterized protein</fullName>
    </submittedName>
</protein>
<feature type="transmembrane region" description="Helical" evidence="1">
    <location>
        <begin position="32"/>
        <end position="52"/>
    </location>
</feature>
<organism evidence="2 3">
    <name type="scientific">Pedobacter cryophilus</name>
    <dbReference type="NCBI Taxonomy" id="2571271"/>
    <lineage>
        <taxon>Bacteria</taxon>
        <taxon>Pseudomonadati</taxon>
        <taxon>Bacteroidota</taxon>
        <taxon>Sphingobacteriia</taxon>
        <taxon>Sphingobacteriales</taxon>
        <taxon>Sphingobacteriaceae</taxon>
        <taxon>Pedobacter</taxon>
    </lineage>
</organism>
<reference evidence="2 3" key="1">
    <citation type="submission" date="2019-04" db="EMBL/GenBank/DDBJ databases">
        <title>Pedobacter sp. AR-3-17 sp. nov., isolated from Arctic soil.</title>
        <authorList>
            <person name="Dahal R.H."/>
            <person name="Kim D.-U."/>
        </authorList>
    </citation>
    <scope>NUCLEOTIDE SEQUENCE [LARGE SCALE GENOMIC DNA]</scope>
    <source>
        <strain evidence="2 3">AR-3-17</strain>
    </source>
</reference>
<evidence type="ECO:0000256" key="1">
    <source>
        <dbReference type="SAM" id="Phobius"/>
    </source>
</evidence>
<sequence>MGGNLIVFSLMYFFQLFNNPKMVEDISRKAQFWIVIGIFFFYLTSTVIMGSLNYLIAMDSELYKYYNHSATMKYLAMSLYSFYIIGFLCHKTDQT</sequence>
<gene>
    <name evidence="2" type="ORF">FA046_05355</name>
</gene>
<accession>A0A4U1BZ56</accession>